<evidence type="ECO:0008006" key="3">
    <source>
        <dbReference type="Google" id="ProtNLM"/>
    </source>
</evidence>
<protein>
    <recommendedName>
        <fullName evidence="3">Immunity protein 51</fullName>
    </recommendedName>
</protein>
<sequence length="118" mass="13574">MDINQLKETISPFFWVEHNNSFSVCLNVGSYKQEIFDVRADDGFEGNGYDWDSLAHVFLEEKRPDLTNSIRFDPEGSMFCAYSSDGVQLKEFILDFKKACENEVLINDLFSRAELDGL</sequence>
<evidence type="ECO:0000313" key="2">
    <source>
        <dbReference type="Proteomes" id="UP000092651"/>
    </source>
</evidence>
<organism evidence="1 2">
    <name type="scientific">Chryseobacterium artocarpi</name>
    <dbReference type="NCBI Taxonomy" id="1414727"/>
    <lineage>
        <taxon>Bacteria</taxon>
        <taxon>Pseudomonadati</taxon>
        <taxon>Bacteroidota</taxon>
        <taxon>Flavobacteriia</taxon>
        <taxon>Flavobacteriales</taxon>
        <taxon>Weeksellaceae</taxon>
        <taxon>Chryseobacterium group</taxon>
        <taxon>Chryseobacterium</taxon>
    </lineage>
</organism>
<name>A0A1B8ZM23_9FLAO</name>
<gene>
    <name evidence="1" type="ORF">BBI01_10650</name>
</gene>
<dbReference type="Pfam" id="PF15595">
    <property type="entry name" value="Imm51"/>
    <property type="match status" value="1"/>
</dbReference>
<dbReference type="AlphaFoldDB" id="A0A1B8ZM23"/>
<accession>A0A1B8ZM23</accession>
<dbReference type="EMBL" id="MAYH01000023">
    <property type="protein sequence ID" value="OCA72630.1"/>
    <property type="molecule type" value="Genomic_DNA"/>
</dbReference>
<comment type="caution">
    <text evidence="1">The sequence shown here is derived from an EMBL/GenBank/DDBJ whole genome shotgun (WGS) entry which is preliminary data.</text>
</comment>
<proteinExistence type="predicted"/>
<dbReference type="InterPro" id="IPR028956">
    <property type="entry name" value="Imm51"/>
</dbReference>
<keyword evidence="2" id="KW-1185">Reference proteome</keyword>
<dbReference type="Proteomes" id="UP000092651">
    <property type="component" value="Unassembled WGS sequence"/>
</dbReference>
<dbReference type="OrthoDB" id="8657476at2"/>
<evidence type="ECO:0000313" key="1">
    <source>
        <dbReference type="EMBL" id="OCA72630.1"/>
    </source>
</evidence>
<dbReference type="RefSeq" id="WP_065394847.1">
    <property type="nucleotide sequence ID" value="NZ_MAYH01000023.1"/>
</dbReference>
<reference evidence="1 2" key="1">
    <citation type="submission" date="2016-07" db="EMBL/GenBank/DDBJ databases">
        <authorList>
            <person name="Jeong J.-J."/>
            <person name="Kim D.W."/>
            <person name="Sang M.K."/>
            <person name="Choi I.-G."/>
            <person name="Kim K.D."/>
        </authorList>
    </citation>
    <scope>NUCLEOTIDE SEQUENCE [LARGE SCALE GENOMIC DNA]</scope>
    <source>
        <strain evidence="1 2">UTM-3</strain>
    </source>
</reference>